<proteinExistence type="predicted"/>
<protein>
    <submittedName>
        <fullName evidence="1">DivIVA domain-containing protein</fullName>
    </submittedName>
</protein>
<accession>A0ABX8BX53</accession>
<dbReference type="NCBIfam" id="TIGR03544">
    <property type="entry name" value="DivI1A_domain"/>
    <property type="match status" value="1"/>
</dbReference>
<evidence type="ECO:0000313" key="1">
    <source>
        <dbReference type="EMBL" id="QUX25702.1"/>
    </source>
</evidence>
<dbReference type="InterPro" id="IPR019933">
    <property type="entry name" value="DivIVA_domain"/>
</dbReference>
<gene>
    <name evidence="1" type="ORF">KGD84_02570</name>
</gene>
<evidence type="ECO:0000313" key="2">
    <source>
        <dbReference type="Proteomes" id="UP000676079"/>
    </source>
</evidence>
<name>A0ABX8BX53_9ACTN</name>
<keyword evidence="2" id="KW-1185">Reference proteome</keyword>
<dbReference type="EMBL" id="CP074133">
    <property type="protein sequence ID" value="QUX25702.1"/>
    <property type="molecule type" value="Genomic_DNA"/>
</dbReference>
<sequence>MTVPDFDIVLRGYDRNQVAGLAHRALAALSAGTGAPPAARAPEDGEPITSAELASARFDVVLRGYDRTQVADWMDGVARELALLESRDGSAPAPSAPWDPPAETPPPLPDFDIVLRGYDRVQVSELLDRAFATLAARTGVPSPVAVPAGTAAITADELAFARLDVVLRGYDRTQVADALNDLAQRIARSEAHSGPE</sequence>
<reference evidence="1 2" key="1">
    <citation type="submission" date="2021-05" db="EMBL/GenBank/DDBJ databases">
        <title>Direct Submission.</title>
        <authorList>
            <person name="Li K."/>
            <person name="Gao J."/>
        </authorList>
    </citation>
    <scope>NUCLEOTIDE SEQUENCE [LARGE SCALE GENOMIC DNA]</scope>
    <source>
        <strain evidence="1 2">Mg02</strain>
    </source>
</reference>
<dbReference type="Proteomes" id="UP000676079">
    <property type="component" value="Chromosome"/>
</dbReference>
<organism evidence="1 2">
    <name type="scientific">Nocardiopsis changdeensis</name>
    <dbReference type="NCBI Taxonomy" id="2831969"/>
    <lineage>
        <taxon>Bacteria</taxon>
        <taxon>Bacillati</taxon>
        <taxon>Actinomycetota</taxon>
        <taxon>Actinomycetes</taxon>
        <taxon>Streptosporangiales</taxon>
        <taxon>Nocardiopsidaceae</taxon>
        <taxon>Nocardiopsis</taxon>
    </lineage>
</organism>